<evidence type="ECO:0000256" key="21">
    <source>
        <dbReference type="SAM" id="Phobius"/>
    </source>
</evidence>
<feature type="domain" description="Bulb-type lectin" evidence="24">
    <location>
        <begin position="850"/>
        <end position="970"/>
    </location>
</feature>
<evidence type="ECO:0000256" key="20">
    <source>
        <dbReference type="PROSITE-ProRule" id="PRU10141"/>
    </source>
</evidence>
<dbReference type="CDD" id="cd00028">
    <property type="entry name" value="B_lectin"/>
    <property type="match status" value="2"/>
</dbReference>
<evidence type="ECO:0000259" key="25">
    <source>
        <dbReference type="PROSITE" id="PS50948"/>
    </source>
</evidence>
<keyword evidence="8 22" id="KW-0732">Signal</keyword>
<evidence type="ECO:0000256" key="8">
    <source>
        <dbReference type="ARBA" id="ARBA00022729"/>
    </source>
</evidence>
<evidence type="ECO:0000256" key="11">
    <source>
        <dbReference type="ARBA" id="ARBA00022777"/>
    </source>
</evidence>
<feature type="domain" description="Protein kinase" evidence="23">
    <location>
        <begin position="1309"/>
        <end position="1583"/>
    </location>
</feature>
<protein>
    <recommendedName>
        <fullName evidence="2">non-specific serine/threonine protein kinase</fullName>
        <ecNumber evidence="2">2.7.11.1</ecNumber>
    </recommendedName>
</protein>
<dbReference type="InterPro" id="IPR036426">
    <property type="entry name" value="Bulb-type_lectin_dom_sf"/>
</dbReference>
<evidence type="ECO:0000256" key="6">
    <source>
        <dbReference type="ARBA" id="ARBA00022679"/>
    </source>
</evidence>
<proteinExistence type="predicted"/>
<dbReference type="GO" id="GO:0005524">
    <property type="term" value="F:ATP binding"/>
    <property type="evidence" value="ECO:0007669"/>
    <property type="project" value="UniProtKB-UniRule"/>
</dbReference>
<reference evidence="26" key="1">
    <citation type="submission" date="2023-08" db="EMBL/GenBank/DDBJ databases">
        <title>A de novo genome assembly of Solanum verrucosum Schlechtendal, a Mexican diploid species geographically isolated from the other diploid A-genome species in potato relatives.</title>
        <authorList>
            <person name="Hosaka K."/>
        </authorList>
    </citation>
    <scope>NUCLEOTIDE SEQUENCE</scope>
    <source>
        <tissue evidence="26">Young leaves</tissue>
    </source>
</reference>
<dbReference type="SMART" id="SM00473">
    <property type="entry name" value="PAN_AP"/>
    <property type="match status" value="2"/>
</dbReference>
<evidence type="ECO:0000256" key="12">
    <source>
        <dbReference type="ARBA" id="ARBA00022840"/>
    </source>
</evidence>
<sequence length="1622" mass="182615">MLAEKRLYFPILLFIYLLCCSSRFAISQPFQDYNLTLSNSTAGLSSFWINRPSLFTNSTADLFGKATPILQRGNAGPRFLCGFFCRYHANECLLGILLYPNKYNEDGVIDKVQLVWSANRNHPVKFNATLQLGHDGNLVLTDFDGTLVWSTDTIGKSVSGLNLTEMGNLVLFDKRNRTIWQSFDHPTDSLLPGQNLVSRQKLIASVSATNRSQGLFSLTVLNGSWAAYTDTVPPQYYYTSYFEDSPYYSFDGQTFTASHNPTNSTVQFMKIGPDGHLKVYQWSVVDWNEVSDILSPYVDNCGYPMVCGSYSICTNNGQCTCPLQENFFRPFSERKPDLGCSQLTSIYCNSSQYHSFVELKNTTYFSFNIDQELNPSRLWLGQTKLEDCKRACLSNCSCKAAVFEYDWNGTRRGNCLLLNEVFSLKDSDKGRGNTVFLKVQNSSKPQSQSLIIPGGKKSRPFKVIIGSTLAAFFGIILSIATCFVIFRNRTRESRKAADILDLAPILPGILTRFSYNELKITTDDFSIKLGEGGFGCVYEGTLRNGTKIAVKNLDGVGQVKESFLTEVKAVGGIHHINLVKLIGFCAEKSHRLLIYEYMVNGSLDRWITHENQENGLTWNTRQRIISDIAKGLAYLHEDCSHKIIHLDIKPQNILLDQYLNAKISDFGLSKLIEKDKSKVVTRMRGTRGYLAPEWLSSVITEKVDVYAFGIVLLEILCGRKNLDWSQPDEEDVHLLSVFRRKAEQEQLIDMVDKNEDMQLHREAVTEMMSLAAWCLQGDFSKRPSMSLVVKALEGLVTVETNLNYDFTHVPEVGAGNQEREVISSSKFPSILLGPRFAFSQHWWKLNASLLNSTSGISTSWINRPVFIANSTANFYAATPILLSGTTGPRYHICGFYCNYSATECVLGILLVIFQHSSTGQDGNLVLTDSDGTLVWSSNTTGKSVSGLNLTETGNLVLFDKANSAIWQSFDHPTDCLLPGQNLVSGQKLIASVSASNWSEGLFTLTIRNGSWATYIDTDPPQFYYSSPYSDNRYFSFDDQTFTALKHPPRPAPQFIKLGADGHLRVYQQGNFFQWTEVSDILTPDFGNCGYPMVCGRYSICSNDGQCSCPVEGNFFTPFNDRRPHLGCTELTSISCDSSQYHRLVELKYTTYFAVDFNVYQLSSSLWSEAKKLDDCKRACLSNCSCKAIVWARTQMKNCLFLNEVFSLIDKEERVYNNMTVFLKVHNSSNEQINHSPNISPGKKSKPFKVITGYTLAAFFGIILSITICFIIVKRRRYESRKAGDFMDLEPLLPGILTRFSYNDLKIITEDFNRKLGEGGFGSVYEGTLSDGTKIAVKHLDGVGQVKDSFLTEVKILGSIHHVNLVKLIGFCGEKSESFLIYEYMVNGSLDRWISPENEENGLKWHTRKRIISDIAKGLAYLHEDCSHKIIHLDIKPQNILLDQYFNAKISDFGLSKLIEKDVSKVVTRMRGTPGYLAPEWLSSVITEKVDVYAFGIVLLEILCGRKNLDWSQADEEDVHLLSVFRRKAEQDQLMDMVDNNNEDMQVHREEITEMMSIAAWCLQGDFAKRPSMSLVVKVLEGLVTVETNLDYNFKNVAKVEAGNKQREATFSSKFPSILSGPR</sequence>
<feature type="domain" description="Bulb-type lectin" evidence="24">
    <location>
        <begin position="60"/>
        <end position="184"/>
    </location>
</feature>
<evidence type="ECO:0000256" key="7">
    <source>
        <dbReference type="ARBA" id="ARBA00022692"/>
    </source>
</evidence>
<dbReference type="GO" id="GO:0030246">
    <property type="term" value="F:carbohydrate binding"/>
    <property type="evidence" value="ECO:0007669"/>
    <property type="project" value="UniProtKB-KW"/>
</dbReference>
<feature type="binding site" evidence="20">
    <location>
        <position position="551"/>
    </location>
    <ligand>
        <name>ATP</name>
        <dbReference type="ChEBI" id="CHEBI:30616"/>
    </ligand>
</feature>
<dbReference type="PROSITE" id="PS50948">
    <property type="entry name" value="PAN"/>
    <property type="match status" value="2"/>
</dbReference>
<evidence type="ECO:0000256" key="14">
    <source>
        <dbReference type="ARBA" id="ARBA00023136"/>
    </source>
</evidence>
<dbReference type="PROSITE" id="PS00107">
    <property type="entry name" value="PROTEIN_KINASE_ATP"/>
    <property type="match status" value="2"/>
</dbReference>
<evidence type="ECO:0000259" key="24">
    <source>
        <dbReference type="PROSITE" id="PS50927"/>
    </source>
</evidence>
<dbReference type="PROSITE" id="PS50011">
    <property type="entry name" value="PROTEIN_KINASE_DOM"/>
    <property type="match status" value="2"/>
</dbReference>
<keyword evidence="10 20" id="KW-0547">Nucleotide-binding</keyword>
<keyword evidence="15" id="KW-1015">Disulfide bond</keyword>
<evidence type="ECO:0000256" key="13">
    <source>
        <dbReference type="ARBA" id="ARBA00022989"/>
    </source>
</evidence>
<evidence type="ECO:0000313" key="27">
    <source>
        <dbReference type="Proteomes" id="UP001234989"/>
    </source>
</evidence>
<evidence type="ECO:0000256" key="5">
    <source>
        <dbReference type="ARBA" id="ARBA00022553"/>
    </source>
</evidence>
<evidence type="ECO:0000256" key="16">
    <source>
        <dbReference type="ARBA" id="ARBA00023170"/>
    </source>
</evidence>
<keyword evidence="17" id="KW-0325">Glycoprotein</keyword>
<keyword evidence="12 20" id="KW-0067">ATP-binding</keyword>
<feature type="binding site" evidence="20">
    <location>
        <position position="1337"/>
    </location>
    <ligand>
        <name>ATP</name>
        <dbReference type="ChEBI" id="CHEBI:30616"/>
    </ligand>
</feature>
<evidence type="ECO:0000256" key="10">
    <source>
        <dbReference type="ARBA" id="ARBA00022741"/>
    </source>
</evidence>
<dbReference type="InterPro" id="IPR008271">
    <property type="entry name" value="Ser/Thr_kinase_AS"/>
</dbReference>
<dbReference type="PANTHER" id="PTHR47976">
    <property type="entry name" value="G-TYPE LECTIN S-RECEPTOR-LIKE SERINE/THREONINE-PROTEIN KINASE SD2-5"/>
    <property type="match status" value="1"/>
</dbReference>
<evidence type="ECO:0000256" key="15">
    <source>
        <dbReference type="ARBA" id="ARBA00023157"/>
    </source>
</evidence>
<dbReference type="Gene3D" id="3.30.200.20">
    <property type="entry name" value="Phosphorylase Kinase, domain 1"/>
    <property type="match status" value="2"/>
</dbReference>
<evidence type="ECO:0000256" key="9">
    <source>
        <dbReference type="ARBA" id="ARBA00022734"/>
    </source>
</evidence>
<dbReference type="FunFam" id="1.10.510.10:FF:000248">
    <property type="entry name" value="S-receptor-like kinase 5"/>
    <property type="match status" value="2"/>
</dbReference>
<evidence type="ECO:0000256" key="19">
    <source>
        <dbReference type="ARBA" id="ARBA00048679"/>
    </source>
</evidence>
<evidence type="ECO:0000256" key="22">
    <source>
        <dbReference type="SAM" id="SignalP"/>
    </source>
</evidence>
<comment type="catalytic activity">
    <reaction evidence="19">
        <text>L-seryl-[protein] + ATP = O-phospho-L-seryl-[protein] + ADP + H(+)</text>
        <dbReference type="Rhea" id="RHEA:17989"/>
        <dbReference type="Rhea" id="RHEA-COMP:9863"/>
        <dbReference type="Rhea" id="RHEA-COMP:11604"/>
        <dbReference type="ChEBI" id="CHEBI:15378"/>
        <dbReference type="ChEBI" id="CHEBI:29999"/>
        <dbReference type="ChEBI" id="CHEBI:30616"/>
        <dbReference type="ChEBI" id="CHEBI:83421"/>
        <dbReference type="ChEBI" id="CHEBI:456216"/>
        <dbReference type="EC" id="2.7.11.1"/>
    </reaction>
</comment>
<dbReference type="InterPro" id="IPR001480">
    <property type="entry name" value="Bulb-type_lectin_dom"/>
</dbReference>
<feature type="transmembrane region" description="Helical" evidence="21">
    <location>
        <begin position="463"/>
        <end position="486"/>
    </location>
</feature>
<dbReference type="FunFam" id="2.90.10.30:FF:000003">
    <property type="entry name" value="Os04g0303100 protein"/>
    <property type="match status" value="2"/>
</dbReference>
<feature type="transmembrane region" description="Helical" evidence="21">
    <location>
        <begin position="1250"/>
        <end position="1272"/>
    </location>
</feature>
<feature type="domain" description="Apple" evidence="25">
    <location>
        <begin position="348"/>
        <end position="441"/>
    </location>
</feature>
<comment type="catalytic activity">
    <reaction evidence="18">
        <text>L-threonyl-[protein] + ATP = O-phospho-L-threonyl-[protein] + ADP + H(+)</text>
        <dbReference type="Rhea" id="RHEA:46608"/>
        <dbReference type="Rhea" id="RHEA-COMP:11060"/>
        <dbReference type="Rhea" id="RHEA-COMP:11605"/>
        <dbReference type="ChEBI" id="CHEBI:15378"/>
        <dbReference type="ChEBI" id="CHEBI:30013"/>
        <dbReference type="ChEBI" id="CHEBI:30616"/>
        <dbReference type="ChEBI" id="CHEBI:61977"/>
        <dbReference type="ChEBI" id="CHEBI:456216"/>
        <dbReference type="EC" id="2.7.11.1"/>
    </reaction>
</comment>
<keyword evidence="11" id="KW-0418">Kinase</keyword>
<keyword evidence="14 21" id="KW-0472">Membrane</keyword>
<dbReference type="InterPro" id="IPR051343">
    <property type="entry name" value="G-type_lectin_kinases/EP1-like"/>
</dbReference>
<keyword evidence="5" id="KW-0597">Phosphoprotein</keyword>
<feature type="signal peptide" evidence="22">
    <location>
        <begin position="1"/>
        <end position="27"/>
    </location>
</feature>
<dbReference type="Pfam" id="PF01453">
    <property type="entry name" value="B_lectin"/>
    <property type="match status" value="2"/>
</dbReference>
<dbReference type="Gene3D" id="2.90.10.30">
    <property type="match status" value="2"/>
</dbReference>
<evidence type="ECO:0000256" key="4">
    <source>
        <dbReference type="ARBA" id="ARBA00022536"/>
    </source>
</evidence>
<organism evidence="26 27">
    <name type="scientific">Solanum verrucosum</name>
    <dbReference type="NCBI Taxonomy" id="315347"/>
    <lineage>
        <taxon>Eukaryota</taxon>
        <taxon>Viridiplantae</taxon>
        <taxon>Streptophyta</taxon>
        <taxon>Embryophyta</taxon>
        <taxon>Tracheophyta</taxon>
        <taxon>Spermatophyta</taxon>
        <taxon>Magnoliopsida</taxon>
        <taxon>eudicotyledons</taxon>
        <taxon>Gunneridae</taxon>
        <taxon>Pentapetalae</taxon>
        <taxon>asterids</taxon>
        <taxon>lamiids</taxon>
        <taxon>Solanales</taxon>
        <taxon>Solanaceae</taxon>
        <taxon>Solanoideae</taxon>
        <taxon>Solaneae</taxon>
        <taxon>Solanum</taxon>
    </lineage>
</organism>
<gene>
    <name evidence="26" type="ORF">MTR67_032828</name>
</gene>
<dbReference type="GO" id="GO:0016020">
    <property type="term" value="C:membrane"/>
    <property type="evidence" value="ECO:0007669"/>
    <property type="project" value="UniProtKB-SubCell"/>
</dbReference>
<comment type="subcellular location">
    <subcellularLocation>
        <location evidence="1">Membrane</location>
        <topology evidence="1">Single-pass type I membrane protein</topology>
    </subcellularLocation>
</comment>
<dbReference type="PROSITE" id="PS00108">
    <property type="entry name" value="PROTEIN_KINASE_ST"/>
    <property type="match status" value="2"/>
</dbReference>
<feature type="domain" description="Apple" evidence="25">
    <location>
        <begin position="1135"/>
        <end position="1225"/>
    </location>
</feature>
<dbReference type="InterPro" id="IPR000719">
    <property type="entry name" value="Prot_kinase_dom"/>
</dbReference>
<dbReference type="FunFam" id="3.30.200.20:FF:000178">
    <property type="entry name" value="serine/threonine-protein kinase PBS1-like"/>
    <property type="match status" value="2"/>
</dbReference>
<keyword evidence="6" id="KW-0808">Transferase</keyword>
<dbReference type="SMART" id="SM00220">
    <property type="entry name" value="S_TKc"/>
    <property type="match status" value="2"/>
</dbReference>
<keyword evidence="16" id="KW-0675">Receptor</keyword>
<dbReference type="EMBL" id="CP133618">
    <property type="protein sequence ID" value="WMV39443.1"/>
    <property type="molecule type" value="Genomic_DNA"/>
</dbReference>
<keyword evidence="27" id="KW-1185">Reference proteome</keyword>
<feature type="transmembrane region" description="Helical" evidence="21">
    <location>
        <begin position="498"/>
        <end position="515"/>
    </location>
</feature>
<dbReference type="CDD" id="cd14066">
    <property type="entry name" value="STKc_IRAK"/>
    <property type="match status" value="2"/>
</dbReference>
<dbReference type="GO" id="GO:0004674">
    <property type="term" value="F:protein serine/threonine kinase activity"/>
    <property type="evidence" value="ECO:0007669"/>
    <property type="project" value="UniProtKB-KW"/>
</dbReference>
<evidence type="ECO:0000259" key="23">
    <source>
        <dbReference type="PROSITE" id="PS50011"/>
    </source>
</evidence>
<dbReference type="SMART" id="SM00108">
    <property type="entry name" value="B_lectin"/>
    <property type="match status" value="2"/>
</dbReference>
<accession>A0AAF0U4Y6</accession>
<feature type="domain" description="Protein kinase" evidence="23">
    <location>
        <begin position="523"/>
        <end position="796"/>
    </location>
</feature>
<feature type="chain" id="PRO_5042183532" description="non-specific serine/threonine protein kinase" evidence="22">
    <location>
        <begin position="28"/>
        <end position="1622"/>
    </location>
</feature>
<dbReference type="SUPFAM" id="SSF56112">
    <property type="entry name" value="Protein kinase-like (PK-like)"/>
    <property type="match status" value="2"/>
</dbReference>
<evidence type="ECO:0000256" key="3">
    <source>
        <dbReference type="ARBA" id="ARBA00022527"/>
    </source>
</evidence>
<dbReference type="CDD" id="cd01098">
    <property type="entry name" value="PAN_AP_plant"/>
    <property type="match status" value="1"/>
</dbReference>
<dbReference type="EC" id="2.7.11.1" evidence="2"/>
<evidence type="ECO:0000256" key="1">
    <source>
        <dbReference type="ARBA" id="ARBA00004479"/>
    </source>
</evidence>
<dbReference type="InterPro" id="IPR003609">
    <property type="entry name" value="Pan_app"/>
</dbReference>
<evidence type="ECO:0000256" key="2">
    <source>
        <dbReference type="ARBA" id="ARBA00012513"/>
    </source>
</evidence>
<dbReference type="InterPro" id="IPR017441">
    <property type="entry name" value="Protein_kinase_ATP_BS"/>
</dbReference>
<dbReference type="Proteomes" id="UP001234989">
    <property type="component" value="Chromosome 7"/>
</dbReference>
<dbReference type="Pfam" id="PF00069">
    <property type="entry name" value="Pkinase"/>
    <property type="match status" value="2"/>
</dbReference>
<evidence type="ECO:0000313" key="26">
    <source>
        <dbReference type="EMBL" id="WMV39443.1"/>
    </source>
</evidence>
<keyword evidence="3" id="KW-0723">Serine/threonine-protein kinase</keyword>
<evidence type="ECO:0000256" key="18">
    <source>
        <dbReference type="ARBA" id="ARBA00047899"/>
    </source>
</evidence>
<name>A0AAF0U4Y6_SOLVR</name>
<dbReference type="InterPro" id="IPR011009">
    <property type="entry name" value="Kinase-like_dom_sf"/>
</dbReference>
<keyword evidence="7 21" id="KW-0812">Transmembrane</keyword>
<dbReference type="PROSITE" id="PS50927">
    <property type="entry name" value="BULB_LECTIN"/>
    <property type="match status" value="2"/>
</dbReference>
<keyword evidence="4" id="KW-0245">EGF-like domain</keyword>
<evidence type="ECO:0000256" key="17">
    <source>
        <dbReference type="ARBA" id="ARBA00023180"/>
    </source>
</evidence>
<dbReference type="PANTHER" id="PTHR47976:SF53">
    <property type="entry name" value="RECEPTOR-LIKE SERINE_THREONINE-PROTEIN KINASE"/>
    <property type="match status" value="1"/>
</dbReference>
<keyword evidence="13 21" id="KW-1133">Transmembrane helix</keyword>
<keyword evidence="9" id="KW-0430">Lectin</keyword>
<dbReference type="SUPFAM" id="SSF51110">
    <property type="entry name" value="alpha-D-mannose-specific plant lectins"/>
    <property type="match status" value="2"/>
</dbReference>
<dbReference type="Gene3D" id="1.10.510.10">
    <property type="entry name" value="Transferase(Phosphotransferase) domain 1"/>
    <property type="match status" value="2"/>
</dbReference>